<dbReference type="GO" id="GO:0003677">
    <property type="term" value="F:DNA binding"/>
    <property type="evidence" value="ECO:0007669"/>
    <property type="project" value="InterPro"/>
</dbReference>
<dbReference type="Proteomes" id="UP000271469">
    <property type="component" value="Chromosome"/>
</dbReference>
<dbReference type="InterPro" id="IPR008921">
    <property type="entry name" value="DNA_pol3_clamp-load_cplx_C"/>
</dbReference>
<protein>
    <recommendedName>
        <fullName evidence="1">DNA-directed DNA polymerase</fullName>
        <ecNumber evidence="1">2.7.7.7</ecNumber>
    </recommendedName>
</protein>
<dbReference type="NCBIfam" id="NF005918">
    <property type="entry name" value="PRK07914.1"/>
    <property type="match status" value="1"/>
</dbReference>
<name>A0A3G8JGZ1_9ACTN</name>
<dbReference type="PANTHER" id="PTHR34388">
    <property type="entry name" value="DNA POLYMERASE III SUBUNIT DELTA"/>
    <property type="match status" value="1"/>
</dbReference>
<dbReference type="PANTHER" id="PTHR34388:SF1">
    <property type="entry name" value="DNA POLYMERASE III SUBUNIT DELTA"/>
    <property type="match status" value="1"/>
</dbReference>
<dbReference type="NCBIfam" id="TIGR01128">
    <property type="entry name" value="holA"/>
    <property type="match status" value="1"/>
</dbReference>
<dbReference type="KEGG" id="gom:D7316_00086"/>
<dbReference type="SUPFAM" id="SSF48019">
    <property type="entry name" value="post-AAA+ oligomerization domain-like"/>
    <property type="match status" value="1"/>
</dbReference>
<dbReference type="EMBL" id="CP033972">
    <property type="protein sequence ID" value="AZG43520.1"/>
    <property type="molecule type" value="Genomic_DNA"/>
</dbReference>
<keyword evidence="2" id="KW-0808">Transferase</keyword>
<evidence type="ECO:0000256" key="6">
    <source>
        <dbReference type="ARBA" id="ARBA00034754"/>
    </source>
</evidence>
<gene>
    <name evidence="8" type="ORF">D7316_00086</name>
</gene>
<evidence type="ECO:0000256" key="5">
    <source>
        <dbReference type="ARBA" id="ARBA00022932"/>
    </source>
</evidence>
<dbReference type="InterPro" id="IPR027417">
    <property type="entry name" value="P-loop_NTPase"/>
</dbReference>
<sequence>MLVGWVSARSGTMVAVSERLHLLLGDDDFLTGRVITAVAAERTAATDSDIPVTRVRAGDVTEHELAELLSPSLFAEDRIVVIESAADAGKEPASLIAEAAGELPDGITLVVVHTGGGRAKSLVPALKKAGAVEHDCAAPKWPSERVDFVRKEFRSLGVKVGNDVVEQVVEGVGSELRELAAACSQLVADTDGKVTVDAVRLYYQGRPEITGFEVADKAVTGDRPGALESLAWAEHHGVPRVLLADALAEAVHAIARVRAMGSMDQYAAASELGMPPRRVKKVQAQARAWDSASIAAAIVVVAKLNGDVKGQAADADFSLEHAVATVAGLRPTRERGRAD</sequence>
<comment type="catalytic activity">
    <reaction evidence="7">
        <text>DNA(n) + a 2'-deoxyribonucleoside 5'-triphosphate = DNA(n+1) + diphosphate</text>
        <dbReference type="Rhea" id="RHEA:22508"/>
        <dbReference type="Rhea" id="RHEA-COMP:17339"/>
        <dbReference type="Rhea" id="RHEA-COMP:17340"/>
        <dbReference type="ChEBI" id="CHEBI:33019"/>
        <dbReference type="ChEBI" id="CHEBI:61560"/>
        <dbReference type="ChEBI" id="CHEBI:173112"/>
        <dbReference type="EC" id="2.7.7.7"/>
    </reaction>
</comment>
<dbReference type="InterPro" id="IPR005790">
    <property type="entry name" value="DNA_polIII_delta"/>
</dbReference>
<keyword evidence="3" id="KW-0548">Nucleotidyltransferase</keyword>
<organism evidence="8 9">
    <name type="scientific">Gordonia insulae</name>
    <dbReference type="NCBI Taxonomy" id="2420509"/>
    <lineage>
        <taxon>Bacteria</taxon>
        <taxon>Bacillati</taxon>
        <taxon>Actinomycetota</taxon>
        <taxon>Actinomycetes</taxon>
        <taxon>Mycobacteriales</taxon>
        <taxon>Gordoniaceae</taxon>
        <taxon>Gordonia</taxon>
    </lineage>
</organism>
<keyword evidence="5" id="KW-0239">DNA-directed DNA polymerase</keyword>
<dbReference type="AlphaFoldDB" id="A0A3G8JGZ1"/>
<dbReference type="Gene3D" id="1.20.272.10">
    <property type="match status" value="1"/>
</dbReference>
<evidence type="ECO:0000256" key="4">
    <source>
        <dbReference type="ARBA" id="ARBA00022705"/>
    </source>
</evidence>
<evidence type="ECO:0000256" key="7">
    <source>
        <dbReference type="ARBA" id="ARBA00049244"/>
    </source>
</evidence>
<evidence type="ECO:0000313" key="9">
    <source>
        <dbReference type="Proteomes" id="UP000271469"/>
    </source>
</evidence>
<dbReference type="GO" id="GO:0006261">
    <property type="term" value="P:DNA-templated DNA replication"/>
    <property type="evidence" value="ECO:0007669"/>
    <property type="project" value="TreeGrafter"/>
</dbReference>
<keyword evidence="9" id="KW-1185">Reference proteome</keyword>
<comment type="similarity">
    <text evidence="6">Belongs to the DNA polymerase HolA subunit family.</text>
</comment>
<keyword evidence="4" id="KW-0235">DNA replication</keyword>
<accession>A0A3G8JGZ1</accession>
<dbReference type="Gene3D" id="3.40.50.300">
    <property type="entry name" value="P-loop containing nucleotide triphosphate hydrolases"/>
    <property type="match status" value="1"/>
</dbReference>
<evidence type="ECO:0000256" key="2">
    <source>
        <dbReference type="ARBA" id="ARBA00022679"/>
    </source>
</evidence>
<dbReference type="GO" id="GO:0009360">
    <property type="term" value="C:DNA polymerase III complex"/>
    <property type="evidence" value="ECO:0007669"/>
    <property type="project" value="TreeGrafter"/>
</dbReference>
<reference evidence="8 9" key="1">
    <citation type="submission" date="2018-11" db="EMBL/GenBank/DDBJ databases">
        <title>Gordonia insulae sp. nov., isolated from an island soil.</title>
        <authorList>
            <person name="Kim Y.S."/>
            <person name="Kim S.B."/>
        </authorList>
    </citation>
    <scope>NUCLEOTIDE SEQUENCE [LARGE SCALE GENOMIC DNA]</scope>
    <source>
        <strain evidence="8 9">MMS17-SY073</strain>
    </source>
</reference>
<proteinExistence type="inferred from homology"/>
<evidence type="ECO:0000256" key="1">
    <source>
        <dbReference type="ARBA" id="ARBA00012417"/>
    </source>
</evidence>
<dbReference type="EC" id="2.7.7.7" evidence="1"/>
<evidence type="ECO:0000256" key="3">
    <source>
        <dbReference type="ARBA" id="ARBA00022695"/>
    </source>
</evidence>
<dbReference type="GO" id="GO:0003887">
    <property type="term" value="F:DNA-directed DNA polymerase activity"/>
    <property type="evidence" value="ECO:0007669"/>
    <property type="project" value="UniProtKB-KW"/>
</dbReference>
<evidence type="ECO:0000313" key="8">
    <source>
        <dbReference type="EMBL" id="AZG43520.1"/>
    </source>
</evidence>